<dbReference type="AlphaFoldDB" id="A0A6J4H3L2"/>
<proteinExistence type="predicted"/>
<feature type="non-terminal residue" evidence="2">
    <location>
        <position position="1"/>
    </location>
</feature>
<evidence type="ECO:0000256" key="1">
    <source>
        <dbReference type="SAM" id="MobiDB-lite"/>
    </source>
</evidence>
<reference evidence="2" key="1">
    <citation type="submission" date="2020-02" db="EMBL/GenBank/DDBJ databases">
        <authorList>
            <person name="Meier V. D."/>
        </authorList>
    </citation>
    <scope>NUCLEOTIDE SEQUENCE</scope>
    <source>
        <strain evidence="2">AVDCRST_MAG57</strain>
    </source>
</reference>
<evidence type="ECO:0000313" key="2">
    <source>
        <dbReference type="EMBL" id="CAA9210514.1"/>
    </source>
</evidence>
<feature type="compositionally biased region" description="Basic residues" evidence="1">
    <location>
        <begin position="64"/>
        <end position="78"/>
    </location>
</feature>
<feature type="region of interest" description="Disordered" evidence="1">
    <location>
        <begin position="1"/>
        <end position="78"/>
    </location>
</feature>
<organism evidence="2">
    <name type="scientific">uncultured Blastococcus sp</name>
    <dbReference type="NCBI Taxonomy" id="217144"/>
    <lineage>
        <taxon>Bacteria</taxon>
        <taxon>Bacillati</taxon>
        <taxon>Actinomycetota</taxon>
        <taxon>Actinomycetes</taxon>
        <taxon>Geodermatophilales</taxon>
        <taxon>Geodermatophilaceae</taxon>
        <taxon>Blastococcus</taxon>
        <taxon>environmental samples</taxon>
    </lineage>
</organism>
<feature type="non-terminal residue" evidence="2">
    <location>
        <position position="78"/>
    </location>
</feature>
<feature type="compositionally biased region" description="Basic residues" evidence="1">
    <location>
        <begin position="1"/>
        <end position="42"/>
    </location>
</feature>
<gene>
    <name evidence="2" type="ORF">AVDCRST_MAG57-30</name>
</gene>
<name>A0A6J4H3L2_9ACTN</name>
<protein>
    <submittedName>
        <fullName evidence="2">Mg/Co/Ni transporter MgtE, CBS domain-containing</fullName>
    </submittedName>
</protein>
<sequence>EHRHPRLRRTPGRTPRLRPQRRPGRARPRRRRGAAHRSRRTPGPRAGGGDPGPPAHLRADRPGHVHRPRRSRPHDRHR</sequence>
<accession>A0A6J4H3L2</accession>
<dbReference type="EMBL" id="CADCTI010000007">
    <property type="protein sequence ID" value="CAA9210514.1"/>
    <property type="molecule type" value="Genomic_DNA"/>
</dbReference>